<reference evidence="1 2" key="1">
    <citation type="journal article" date="2018" name="Front. Plant Sci.">
        <title>Red Clover (Trifolium pratense) and Zigzag Clover (T. medium) - A Picture of Genomic Similarities and Differences.</title>
        <authorList>
            <person name="Dluhosova J."/>
            <person name="Istvanek J."/>
            <person name="Nedelnik J."/>
            <person name="Repkova J."/>
        </authorList>
    </citation>
    <scope>NUCLEOTIDE SEQUENCE [LARGE SCALE GENOMIC DNA]</scope>
    <source>
        <strain evidence="2">cv. 10/8</strain>
        <tissue evidence="1">Leaf</tissue>
    </source>
</reference>
<organism evidence="1 2">
    <name type="scientific">Trifolium medium</name>
    <dbReference type="NCBI Taxonomy" id="97028"/>
    <lineage>
        <taxon>Eukaryota</taxon>
        <taxon>Viridiplantae</taxon>
        <taxon>Streptophyta</taxon>
        <taxon>Embryophyta</taxon>
        <taxon>Tracheophyta</taxon>
        <taxon>Spermatophyta</taxon>
        <taxon>Magnoliopsida</taxon>
        <taxon>eudicotyledons</taxon>
        <taxon>Gunneridae</taxon>
        <taxon>Pentapetalae</taxon>
        <taxon>rosids</taxon>
        <taxon>fabids</taxon>
        <taxon>Fabales</taxon>
        <taxon>Fabaceae</taxon>
        <taxon>Papilionoideae</taxon>
        <taxon>50 kb inversion clade</taxon>
        <taxon>NPAAA clade</taxon>
        <taxon>Hologalegina</taxon>
        <taxon>IRL clade</taxon>
        <taxon>Trifolieae</taxon>
        <taxon>Trifolium</taxon>
    </lineage>
</organism>
<sequence length="86" mass="10174">MVPCDELIREEIVDGRCDLEECKKFMVGPTGIDERRWRSLDLEIEVGVIVIIMFRRVEEDELRVCGGRCCYCLHLQQKKRNEEVED</sequence>
<name>A0A392NXD0_9FABA</name>
<evidence type="ECO:0000313" key="2">
    <source>
        <dbReference type="Proteomes" id="UP000265520"/>
    </source>
</evidence>
<dbReference type="AlphaFoldDB" id="A0A392NXD0"/>
<evidence type="ECO:0000313" key="1">
    <source>
        <dbReference type="EMBL" id="MCI03849.1"/>
    </source>
</evidence>
<protein>
    <submittedName>
        <fullName evidence="1">Uncharacterized protein</fullName>
    </submittedName>
</protein>
<comment type="caution">
    <text evidence="1">The sequence shown here is derived from an EMBL/GenBank/DDBJ whole genome shotgun (WGS) entry which is preliminary data.</text>
</comment>
<dbReference type="EMBL" id="LXQA010053478">
    <property type="protein sequence ID" value="MCI03849.1"/>
    <property type="molecule type" value="Genomic_DNA"/>
</dbReference>
<keyword evidence="2" id="KW-1185">Reference proteome</keyword>
<proteinExistence type="predicted"/>
<accession>A0A392NXD0</accession>
<dbReference type="Proteomes" id="UP000265520">
    <property type="component" value="Unassembled WGS sequence"/>
</dbReference>
<gene>
    <name evidence="1" type="ORF">A2U01_0024890</name>
</gene>